<keyword evidence="5" id="KW-1185">Reference proteome</keyword>
<dbReference type="Pfam" id="PF13581">
    <property type="entry name" value="HATPase_c_2"/>
    <property type="match status" value="1"/>
</dbReference>
<dbReference type="PANTHER" id="PTHR35526:SF3">
    <property type="entry name" value="ANTI-SIGMA-F FACTOR RSBW"/>
    <property type="match status" value="1"/>
</dbReference>
<dbReference type="GO" id="GO:0005524">
    <property type="term" value="F:ATP binding"/>
    <property type="evidence" value="ECO:0007669"/>
    <property type="project" value="UniProtKB-KW"/>
</dbReference>
<feature type="region of interest" description="Disordered" evidence="2">
    <location>
        <begin position="132"/>
        <end position="152"/>
    </location>
</feature>
<evidence type="ECO:0000313" key="4">
    <source>
        <dbReference type="EMBL" id="MFC7387208.1"/>
    </source>
</evidence>
<evidence type="ECO:0000256" key="1">
    <source>
        <dbReference type="ARBA" id="ARBA00022527"/>
    </source>
</evidence>
<sequence length="196" mass="20898">MNGCRTQLAKPAQTGDERWEGWLDELGRALSSGDSRAASGAPGDTPDDDGIRLERCELRGDPQAARTARRFTRATVREWGLDGLADDAELVIGELVINALRHGLSSRAAAPAAHPVRVVLAHTGESLICVVTDPSDRSPTPRPPDADSEGGRGLQVVAGVSHRWGWAPGHPGKAVWAGFTLPRGTARPARHLEICR</sequence>
<dbReference type="PANTHER" id="PTHR35526">
    <property type="entry name" value="ANTI-SIGMA-F FACTOR RSBW-RELATED"/>
    <property type="match status" value="1"/>
</dbReference>
<dbReference type="SUPFAM" id="SSF55874">
    <property type="entry name" value="ATPase domain of HSP90 chaperone/DNA topoisomerase II/histidine kinase"/>
    <property type="match status" value="1"/>
</dbReference>
<dbReference type="InterPro" id="IPR050267">
    <property type="entry name" value="Anti-sigma-factor_SerPK"/>
</dbReference>
<name>A0ABW2PCB6_9ACTN</name>
<proteinExistence type="predicted"/>
<keyword evidence="1" id="KW-0808">Transferase</keyword>
<accession>A0ABW2PCB6</accession>
<protein>
    <submittedName>
        <fullName evidence="4">ATP-binding protein</fullName>
    </submittedName>
</protein>
<evidence type="ECO:0000256" key="2">
    <source>
        <dbReference type="SAM" id="MobiDB-lite"/>
    </source>
</evidence>
<keyword evidence="4" id="KW-0547">Nucleotide-binding</keyword>
<keyword evidence="1" id="KW-0723">Serine/threonine-protein kinase</keyword>
<dbReference type="InterPro" id="IPR036890">
    <property type="entry name" value="HATPase_C_sf"/>
</dbReference>
<evidence type="ECO:0000259" key="3">
    <source>
        <dbReference type="Pfam" id="PF13581"/>
    </source>
</evidence>
<keyword evidence="4" id="KW-0067">ATP-binding</keyword>
<dbReference type="Gene3D" id="3.30.565.10">
    <property type="entry name" value="Histidine kinase-like ATPase, C-terminal domain"/>
    <property type="match status" value="1"/>
</dbReference>
<reference evidence="5" key="1">
    <citation type="journal article" date="2019" name="Int. J. Syst. Evol. Microbiol.">
        <title>The Global Catalogue of Microorganisms (GCM) 10K type strain sequencing project: providing services to taxonomists for standard genome sequencing and annotation.</title>
        <authorList>
            <consortium name="The Broad Institute Genomics Platform"/>
            <consortium name="The Broad Institute Genome Sequencing Center for Infectious Disease"/>
            <person name="Wu L."/>
            <person name="Ma J."/>
        </authorList>
    </citation>
    <scope>NUCLEOTIDE SEQUENCE [LARGE SCALE GENOMIC DNA]</scope>
    <source>
        <strain evidence="5">CECT 7649</strain>
    </source>
</reference>
<evidence type="ECO:0000313" key="5">
    <source>
        <dbReference type="Proteomes" id="UP001596496"/>
    </source>
</evidence>
<dbReference type="InterPro" id="IPR003594">
    <property type="entry name" value="HATPase_dom"/>
</dbReference>
<dbReference type="EMBL" id="JBHTCG010000035">
    <property type="protein sequence ID" value="MFC7387208.1"/>
    <property type="molecule type" value="Genomic_DNA"/>
</dbReference>
<gene>
    <name evidence="4" type="ORF">ACFQSB_33715</name>
</gene>
<comment type="caution">
    <text evidence="4">The sequence shown here is derived from an EMBL/GenBank/DDBJ whole genome shotgun (WGS) entry which is preliminary data.</text>
</comment>
<dbReference type="Proteomes" id="UP001596496">
    <property type="component" value="Unassembled WGS sequence"/>
</dbReference>
<organism evidence="4 5">
    <name type="scientific">Sphaerisporangium rhizosphaerae</name>
    <dbReference type="NCBI Taxonomy" id="2269375"/>
    <lineage>
        <taxon>Bacteria</taxon>
        <taxon>Bacillati</taxon>
        <taxon>Actinomycetota</taxon>
        <taxon>Actinomycetes</taxon>
        <taxon>Streptosporangiales</taxon>
        <taxon>Streptosporangiaceae</taxon>
        <taxon>Sphaerisporangium</taxon>
    </lineage>
</organism>
<dbReference type="RefSeq" id="WP_380830875.1">
    <property type="nucleotide sequence ID" value="NZ_JBHTCG010000035.1"/>
</dbReference>
<keyword evidence="1" id="KW-0418">Kinase</keyword>
<feature type="domain" description="Histidine kinase/HSP90-like ATPase" evidence="3">
    <location>
        <begin position="60"/>
        <end position="175"/>
    </location>
</feature>
<feature type="region of interest" description="Disordered" evidence="2">
    <location>
        <begin position="31"/>
        <end position="50"/>
    </location>
</feature>
<dbReference type="CDD" id="cd16936">
    <property type="entry name" value="HATPase_RsbW-like"/>
    <property type="match status" value="1"/>
</dbReference>